<dbReference type="AlphaFoldDB" id="A0AAD8EIN4"/>
<feature type="non-terminal residue" evidence="1">
    <location>
        <position position="1"/>
    </location>
</feature>
<name>A0AAD8EIN4_DIPPU</name>
<gene>
    <name evidence="1" type="ORF">L9F63_002117</name>
</gene>
<organism evidence="1 2">
    <name type="scientific">Diploptera punctata</name>
    <name type="common">Pacific beetle cockroach</name>
    <dbReference type="NCBI Taxonomy" id="6984"/>
    <lineage>
        <taxon>Eukaryota</taxon>
        <taxon>Metazoa</taxon>
        <taxon>Ecdysozoa</taxon>
        <taxon>Arthropoda</taxon>
        <taxon>Hexapoda</taxon>
        <taxon>Insecta</taxon>
        <taxon>Pterygota</taxon>
        <taxon>Neoptera</taxon>
        <taxon>Polyneoptera</taxon>
        <taxon>Dictyoptera</taxon>
        <taxon>Blattodea</taxon>
        <taxon>Blaberoidea</taxon>
        <taxon>Blaberidae</taxon>
        <taxon>Diplopterinae</taxon>
        <taxon>Diploptera</taxon>
    </lineage>
</organism>
<dbReference type="Proteomes" id="UP001233999">
    <property type="component" value="Unassembled WGS sequence"/>
</dbReference>
<proteinExistence type="predicted"/>
<reference evidence="1" key="2">
    <citation type="submission" date="2023-05" db="EMBL/GenBank/DDBJ databases">
        <authorList>
            <person name="Fouks B."/>
        </authorList>
    </citation>
    <scope>NUCLEOTIDE SEQUENCE</scope>
    <source>
        <strain evidence="1">Stay&amp;Tobe</strain>
        <tissue evidence="1">Testes</tissue>
    </source>
</reference>
<evidence type="ECO:0000313" key="2">
    <source>
        <dbReference type="Proteomes" id="UP001233999"/>
    </source>
</evidence>
<comment type="caution">
    <text evidence="1">The sequence shown here is derived from an EMBL/GenBank/DDBJ whole genome shotgun (WGS) entry which is preliminary data.</text>
</comment>
<accession>A0AAD8EIN4</accession>
<reference evidence="1" key="1">
    <citation type="journal article" date="2023" name="IScience">
        <title>Live-bearing cockroach genome reveals convergent evolutionary mechanisms linked to viviparity in insects and beyond.</title>
        <authorList>
            <person name="Fouks B."/>
            <person name="Harrison M.C."/>
            <person name="Mikhailova A.A."/>
            <person name="Marchal E."/>
            <person name="English S."/>
            <person name="Carruthers M."/>
            <person name="Jennings E.C."/>
            <person name="Chiamaka E.L."/>
            <person name="Frigard R.A."/>
            <person name="Pippel M."/>
            <person name="Attardo G.M."/>
            <person name="Benoit J.B."/>
            <person name="Bornberg-Bauer E."/>
            <person name="Tobe S.S."/>
        </authorList>
    </citation>
    <scope>NUCLEOTIDE SEQUENCE</scope>
    <source>
        <strain evidence="1">Stay&amp;Tobe</strain>
    </source>
</reference>
<feature type="non-terminal residue" evidence="1">
    <location>
        <position position="85"/>
    </location>
</feature>
<sequence>VYRIRNLAPYLFSKIITLFRVLQPINRLCYRQCSGKRLPEQCDLKYVGPISLSQYYEDVWNEDLLCGSLVLLSRPLACEIIWKHA</sequence>
<dbReference type="EMBL" id="JASPKZ010003872">
    <property type="protein sequence ID" value="KAJ9591359.1"/>
    <property type="molecule type" value="Genomic_DNA"/>
</dbReference>
<protein>
    <submittedName>
        <fullName evidence="1">Uncharacterized protein</fullName>
    </submittedName>
</protein>
<evidence type="ECO:0000313" key="1">
    <source>
        <dbReference type="EMBL" id="KAJ9591359.1"/>
    </source>
</evidence>
<keyword evidence="2" id="KW-1185">Reference proteome</keyword>